<dbReference type="Proteomes" id="UP000198535">
    <property type="component" value="Unassembled WGS sequence"/>
</dbReference>
<evidence type="ECO:0000313" key="3">
    <source>
        <dbReference type="Proteomes" id="UP000198535"/>
    </source>
</evidence>
<organism evidence="2 3">
    <name type="scientific">Methanolobus profundi</name>
    <dbReference type="NCBI Taxonomy" id="487685"/>
    <lineage>
        <taxon>Archaea</taxon>
        <taxon>Methanobacteriati</taxon>
        <taxon>Methanobacteriota</taxon>
        <taxon>Stenosarchaea group</taxon>
        <taxon>Methanomicrobia</taxon>
        <taxon>Methanosarcinales</taxon>
        <taxon>Methanosarcinaceae</taxon>
        <taxon>Methanolobus</taxon>
    </lineage>
</organism>
<feature type="transmembrane region" description="Helical" evidence="1">
    <location>
        <begin position="66"/>
        <end position="86"/>
    </location>
</feature>
<sequence>MEIVIDAGTGLLFFGGIVIGTIMGILGSESVTLKYMIIDTKRSHNVDDDQESFIESLESDYKNANLRLYLVLGMAIALFIIMMLFIEFA</sequence>
<keyword evidence="1" id="KW-1133">Transmembrane helix</keyword>
<gene>
    <name evidence="2" type="ORF">SAMN04488696_2439</name>
</gene>
<feature type="transmembrane region" description="Helical" evidence="1">
    <location>
        <begin position="7"/>
        <end position="26"/>
    </location>
</feature>
<accession>A0A1I4TSU6</accession>
<proteinExistence type="predicted"/>
<dbReference type="AlphaFoldDB" id="A0A1I4TSU6"/>
<dbReference type="STRING" id="487685.SAMN04488696_2439"/>
<evidence type="ECO:0000313" key="2">
    <source>
        <dbReference type="EMBL" id="SFM79779.1"/>
    </source>
</evidence>
<dbReference type="RefSeq" id="WP_091937302.1">
    <property type="nucleotide sequence ID" value="NZ_FOUJ01000005.1"/>
</dbReference>
<keyword evidence="1" id="KW-0472">Membrane</keyword>
<evidence type="ECO:0000256" key="1">
    <source>
        <dbReference type="SAM" id="Phobius"/>
    </source>
</evidence>
<dbReference type="EMBL" id="FOUJ01000005">
    <property type="protein sequence ID" value="SFM79779.1"/>
    <property type="molecule type" value="Genomic_DNA"/>
</dbReference>
<reference evidence="3" key="1">
    <citation type="submission" date="2016-10" db="EMBL/GenBank/DDBJ databases">
        <authorList>
            <person name="Varghese N."/>
            <person name="Submissions S."/>
        </authorList>
    </citation>
    <scope>NUCLEOTIDE SEQUENCE [LARGE SCALE GENOMIC DNA]</scope>
    <source>
        <strain evidence="3">Mob M</strain>
    </source>
</reference>
<keyword evidence="1" id="KW-0812">Transmembrane</keyword>
<protein>
    <submittedName>
        <fullName evidence="2">Uncharacterized protein</fullName>
    </submittedName>
</protein>
<name>A0A1I4TSU6_9EURY</name>
<keyword evidence="3" id="KW-1185">Reference proteome</keyword>